<keyword evidence="1" id="KW-1133">Transmembrane helix</keyword>
<feature type="transmembrane region" description="Helical" evidence="1">
    <location>
        <begin position="59"/>
        <end position="76"/>
    </location>
</feature>
<feature type="transmembrane region" description="Helical" evidence="1">
    <location>
        <begin position="131"/>
        <end position="150"/>
    </location>
</feature>
<feature type="transmembrane region" description="Helical" evidence="1">
    <location>
        <begin position="34"/>
        <end position="53"/>
    </location>
</feature>
<sequence>MSGYFKVLLDDDVYYDEANPKYRCFFNKFHAVKLSKIIAILQIFVVLTLFVYYFPESAISLPVIGLIIASTIYAYYKENALTLLPLYAYFIVATFMLTVIAFTFMGLSLYNYAKVLLDFEEDTVSRLPQKISHIMISEFVLIFIVLAYYWQMTVVFKCRLYYTDKREQSNYMQLAIPESFVDTKITEKLPIQPKKSKAPLPDNVVYSLEEVSLGPPAEKSPEKIA</sequence>
<evidence type="ECO:0000313" key="3">
    <source>
        <dbReference type="WBParaSite" id="ACRNAN_scaffold49.g10180.t1"/>
    </source>
</evidence>
<keyword evidence="2" id="KW-1185">Reference proteome</keyword>
<reference evidence="3" key="1">
    <citation type="submission" date="2022-11" db="UniProtKB">
        <authorList>
            <consortium name="WormBaseParasite"/>
        </authorList>
    </citation>
    <scope>IDENTIFICATION</scope>
</reference>
<dbReference type="AlphaFoldDB" id="A0A914E130"/>
<accession>A0A914E130</accession>
<name>A0A914E130_9BILA</name>
<dbReference type="Proteomes" id="UP000887540">
    <property type="component" value="Unplaced"/>
</dbReference>
<organism evidence="2 3">
    <name type="scientific">Acrobeloides nanus</name>
    <dbReference type="NCBI Taxonomy" id="290746"/>
    <lineage>
        <taxon>Eukaryota</taxon>
        <taxon>Metazoa</taxon>
        <taxon>Ecdysozoa</taxon>
        <taxon>Nematoda</taxon>
        <taxon>Chromadorea</taxon>
        <taxon>Rhabditida</taxon>
        <taxon>Tylenchina</taxon>
        <taxon>Cephalobomorpha</taxon>
        <taxon>Cephaloboidea</taxon>
        <taxon>Cephalobidae</taxon>
        <taxon>Acrobeloides</taxon>
    </lineage>
</organism>
<proteinExistence type="predicted"/>
<evidence type="ECO:0000313" key="2">
    <source>
        <dbReference type="Proteomes" id="UP000887540"/>
    </source>
</evidence>
<feature type="transmembrane region" description="Helical" evidence="1">
    <location>
        <begin position="88"/>
        <end position="111"/>
    </location>
</feature>
<keyword evidence="1" id="KW-0472">Membrane</keyword>
<keyword evidence="1" id="KW-0812">Transmembrane</keyword>
<evidence type="ECO:0000256" key="1">
    <source>
        <dbReference type="SAM" id="Phobius"/>
    </source>
</evidence>
<protein>
    <submittedName>
        <fullName evidence="3">Uncharacterized protein</fullName>
    </submittedName>
</protein>
<dbReference type="WBParaSite" id="ACRNAN_scaffold49.g10180.t1">
    <property type="protein sequence ID" value="ACRNAN_scaffold49.g10180.t1"/>
    <property type="gene ID" value="ACRNAN_scaffold49.g10180"/>
</dbReference>